<feature type="domain" description="LapA adhesin" evidence="1">
    <location>
        <begin position="28"/>
        <end position="125"/>
    </location>
</feature>
<dbReference type="EMBL" id="VUBA01000229">
    <property type="protein sequence ID" value="MPQ87261.1"/>
    <property type="molecule type" value="Genomic_DNA"/>
</dbReference>
<comment type="caution">
    <text evidence="2">The sequence shown here is derived from an EMBL/GenBank/DDBJ whole genome shotgun (WGS) entry which is preliminary data.</text>
</comment>
<accession>A0A5N7K0S3</accession>
<evidence type="ECO:0000313" key="2">
    <source>
        <dbReference type="EMBL" id="MPQ87261.1"/>
    </source>
</evidence>
<protein>
    <recommendedName>
        <fullName evidence="1">LapA adhesin domain-containing protein</fullName>
    </recommendedName>
</protein>
<dbReference type="RefSeq" id="WP_152751783.1">
    <property type="nucleotide sequence ID" value="NZ_VUBA01000229.1"/>
</dbReference>
<feature type="domain" description="LapA adhesin" evidence="1">
    <location>
        <begin position="228"/>
        <end position="305"/>
    </location>
</feature>
<dbReference type="AlphaFoldDB" id="A0A5N7K0S3"/>
<evidence type="ECO:0000259" key="1">
    <source>
        <dbReference type="Pfam" id="PF20579"/>
    </source>
</evidence>
<feature type="non-terminal residue" evidence="2">
    <location>
        <position position="305"/>
    </location>
</feature>
<dbReference type="InterPro" id="IPR046779">
    <property type="entry name" value="LapA_adhesin_dom"/>
</dbReference>
<organism evidence="2 3">
    <name type="scientific">Pseudomonas kitaguniensis</name>
    <dbReference type="NCBI Taxonomy" id="2607908"/>
    <lineage>
        <taxon>Bacteria</taxon>
        <taxon>Pseudomonadati</taxon>
        <taxon>Pseudomonadota</taxon>
        <taxon>Gammaproteobacteria</taxon>
        <taxon>Pseudomonadales</taxon>
        <taxon>Pseudomonadaceae</taxon>
        <taxon>Pseudomonas</taxon>
    </lineage>
</organism>
<feature type="domain" description="LapA adhesin" evidence="1">
    <location>
        <begin position="128"/>
        <end position="225"/>
    </location>
</feature>
<reference evidence="2 3" key="1">
    <citation type="submission" date="2019-09" db="EMBL/GenBank/DDBJ databases">
        <title>The draft genomes of Allium pathogen Pseudomonas sp.</title>
        <authorList>
            <person name="Fujikawa T."/>
            <person name="Sawada H."/>
        </authorList>
    </citation>
    <scope>NUCLEOTIDE SEQUENCE [LARGE SCALE GENOMIC DNA]</scope>
    <source>
        <strain evidence="2 3">MAFF 730085</strain>
    </source>
</reference>
<sequence>ITNATGGNFENLVPNTAPAVTTIADSIDTTTVTLTANNSITEGGQITYTATLTNPAQTPVAVTLSNGSVITIKAGESVGTVAVDTPANDVYANGSTVSTTITSATGGNFENLVPNTAPAVTTIADSIDTTTVTLTANNSVTEGGQITYTATLTNPAQTPVNVTLSNGSVITIKAGESVGTVAVDTPANDVYANGSTVSTTITSATGGNFENLVPNTAPAVTTIADSIDTTTATLTANNSVTEGGNITYTATLTNPAQTPVTVTLSNGQTIVIEAGKSAGTVVFETPANDVYNNGSTVSTTITSAT</sequence>
<proteinExistence type="predicted"/>
<feature type="non-terminal residue" evidence="2">
    <location>
        <position position="1"/>
    </location>
</feature>
<gene>
    <name evidence="2" type="ORF">F0170_26785</name>
</gene>
<dbReference type="Proteomes" id="UP000325438">
    <property type="component" value="Unassembled WGS sequence"/>
</dbReference>
<evidence type="ECO:0000313" key="3">
    <source>
        <dbReference type="Proteomes" id="UP000325438"/>
    </source>
</evidence>
<dbReference type="Pfam" id="PF20579">
    <property type="entry name" value="LapA"/>
    <property type="match status" value="3"/>
</dbReference>
<name>A0A5N7K0S3_9PSED</name>